<keyword evidence="8" id="KW-1133">Transmembrane helix</keyword>
<evidence type="ECO:0000256" key="3">
    <source>
        <dbReference type="ARBA" id="ARBA00022723"/>
    </source>
</evidence>
<evidence type="ECO:0000256" key="5">
    <source>
        <dbReference type="ARBA" id="ARBA00023289"/>
    </source>
</evidence>
<feature type="region of interest" description="Disordered" evidence="7">
    <location>
        <begin position="106"/>
        <end position="131"/>
    </location>
</feature>
<keyword evidence="8" id="KW-0812">Transmembrane</keyword>
<feature type="transmembrane region" description="Helical" evidence="8">
    <location>
        <begin position="12"/>
        <end position="37"/>
    </location>
</feature>
<keyword evidence="11" id="KW-1185">Reference proteome</keyword>
<dbReference type="OrthoDB" id="1923658at2759"/>
<dbReference type="GO" id="GO:0046872">
    <property type="term" value="F:metal ion binding"/>
    <property type="evidence" value="ECO:0007669"/>
    <property type="project" value="UniProtKB-KW"/>
</dbReference>
<sequence>MKVASLLDFKSWLFVVDYDSCCGGFLILGSAVVSIFFQKVVLKLDLADEKIRKKAMKNISGISGIESIAMDSKDKKLTITGDIDAVSVVAKLRKLCHAEIVTVGPAKEPEKKKDDPKKEQPKKEDPKKKEDEAAQMLKAYHAQFQHYPYHYTQYQPYLHPQAATSAGPPSYYVRSVEEEPNGCVIC</sequence>
<dbReference type="GO" id="GO:0016020">
    <property type="term" value="C:membrane"/>
    <property type="evidence" value="ECO:0007669"/>
    <property type="project" value="UniProtKB-SubCell"/>
</dbReference>
<proteinExistence type="inferred from homology"/>
<evidence type="ECO:0000313" key="11">
    <source>
        <dbReference type="Proteomes" id="UP000250235"/>
    </source>
</evidence>
<evidence type="ECO:0000256" key="6">
    <source>
        <dbReference type="ARBA" id="ARBA00024045"/>
    </source>
</evidence>
<dbReference type="InterPro" id="IPR051863">
    <property type="entry name" value="HIPP"/>
</dbReference>
<keyword evidence="5" id="KW-0636">Prenylation</keyword>
<accession>A0A2Z7AEZ1</accession>
<evidence type="ECO:0000256" key="4">
    <source>
        <dbReference type="ARBA" id="ARBA00023288"/>
    </source>
</evidence>
<gene>
    <name evidence="10" type="ORF">F511_34456</name>
</gene>
<dbReference type="GO" id="GO:0009626">
    <property type="term" value="P:plant-type hypersensitive response"/>
    <property type="evidence" value="ECO:0007669"/>
    <property type="project" value="UniProtKB-KW"/>
</dbReference>
<comment type="similarity">
    <text evidence="6">Belongs to the HIPP family.</text>
</comment>
<protein>
    <recommendedName>
        <fullName evidence="9">HMA domain-containing protein</fullName>
    </recommendedName>
</protein>
<evidence type="ECO:0000313" key="10">
    <source>
        <dbReference type="EMBL" id="KZV17534.1"/>
    </source>
</evidence>
<feature type="domain" description="HMA" evidence="9">
    <location>
        <begin position="37"/>
        <end position="103"/>
    </location>
</feature>
<dbReference type="PROSITE" id="PS50846">
    <property type="entry name" value="HMA_2"/>
    <property type="match status" value="1"/>
</dbReference>
<dbReference type="PANTHER" id="PTHR45811">
    <property type="entry name" value="COPPER TRANSPORT PROTEIN FAMILY-RELATED"/>
    <property type="match status" value="1"/>
</dbReference>
<keyword evidence="8" id="KW-0472">Membrane</keyword>
<feature type="compositionally biased region" description="Basic and acidic residues" evidence="7">
    <location>
        <begin position="107"/>
        <end position="131"/>
    </location>
</feature>
<evidence type="ECO:0000259" key="9">
    <source>
        <dbReference type="PROSITE" id="PS50846"/>
    </source>
</evidence>
<evidence type="ECO:0000256" key="8">
    <source>
        <dbReference type="SAM" id="Phobius"/>
    </source>
</evidence>
<dbReference type="EMBL" id="KV018160">
    <property type="protein sequence ID" value="KZV17534.1"/>
    <property type="molecule type" value="Genomic_DNA"/>
</dbReference>
<evidence type="ECO:0000256" key="1">
    <source>
        <dbReference type="ARBA" id="ARBA00004170"/>
    </source>
</evidence>
<evidence type="ECO:0000256" key="2">
    <source>
        <dbReference type="ARBA" id="ARBA00022481"/>
    </source>
</evidence>
<organism evidence="10 11">
    <name type="scientific">Dorcoceras hygrometricum</name>
    <dbReference type="NCBI Taxonomy" id="472368"/>
    <lineage>
        <taxon>Eukaryota</taxon>
        <taxon>Viridiplantae</taxon>
        <taxon>Streptophyta</taxon>
        <taxon>Embryophyta</taxon>
        <taxon>Tracheophyta</taxon>
        <taxon>Spermatophyta</taxon>
        <taxon>Magnoliopsida</taxon>
        <taxon>eudicotyledons</taxon>
        <taxon>Gunneridae</taxon>
        <taxon>Pentapetalae</taxon>
        <taxon>asterids</taxon>
        <taxon>lamiids</taxon>
        <taxon>Lamiales</taxon>
        <taxon>Gesneriaceae</taxon>
        <taxon>Didymocarpoideae</taxon>
        <taxon>Trichosporeae</taxon>
        <taxon>Loxocarpinae</taxon>
        <taxon>Dorcoceras</taxon>
    </lineage>
</organism>
<dbReference type="InterPro" id="IPR006121">
    <property type="entry name" value="HMA_dom"/>
</dbReference>
<comment type="subcellular location">
    <subcellularLocation>
        <location evidence="1">Membrane</location>
        <topology evidence="1">Peripheral membrane protein</topology>
    </subcellularLocation>
</comment>
<dbReference type="PANTHER" id="PTHR45811:SF49">
    <property type="entry name" value="OS04G0667600 PROTEIN"/>
    <property type="match status" value="1"/>
</dbReference>
<evidence type="ECO:0000256" key="7">
    <source>
        <dbReference type="SAM" id="MobiDB-lite"/>
    </source>
</evidence>
<keyword evidence="2" id="KW-0488">Methylation</keyword>
<name>A0A2Z7AEZ1_9LAMI</name>
<keyword evidence="4" id="KW-0449">Lipoprotein</keyword>
<keyword evidence="3" id="KW-0479">Metal-binding</keyword>
<dbReference type="Proteomes" id="UP000250235">
    <property type="component" value="Unassembled WGS sequence"/>
</dbReference>
<dbReference type="AlphaFoldDB" id="A0A2Z7AEZ1"/>
<dbReference type="Gene3D" id="3.30.70.100">
    <property type="match status" value="1"/>
</dbReference>
<reference evidence="10 11" key="1">
    <citation type="journal article" date="2015" name="Proc. Natl. Acad. Sci. U.S.A.">
        <title>The resurrection genome of Boea hygrometrica: A blueprint for survival of dehydration.</title>
        <authorList>
            <person name="Xiao L."/>
            <person name="Yang G."/>
            <person name="Zhang L."/>
            <person name="Yang X."/>
            <person name="Zhao S."/>
            <person name="Ji Z."/>
            <person name="Zhou Q."/>
            <person name="Hu M."/>
            <person name="Wang Y."/>
            <person name="Chen M."/>
            <person name="Xu Y."/>
            <person name="Jin H."/>
            <person name="Xiao X."/>
            <person name="Hu G."/>
            <person name="Bao F."/>
            <person name="Hu Y."/>
            <person name="Wan P."/>
            <person name="Li L."/>
            <person name="Deng X."/>
            <person name="Kuang T."/>
            <person name="Xiang C."/>
            <person name="Zhu J.K."/>
            <person name="Oliver M.J."/>
            <person name="He Y."/>
        </authorList>
    </citation>
    <scope>NUCLEOTIDE SEQUENCE [LARGE SCALE GENOMIC DNA]</scope>
    <source>
        <strain evidence="11">cv. XS01</strain>
    </source>
</reference>
<dbReference type="Pfam" id="PF00403">
    <property type="entry name" value="HMA"/>
    <property type="match status" value="1"/>
</dbReference>